<gene>
    <name evidence="1" type="ORF">Ahy_B04g069270</name>
</gene>
<dbReference type="Proteomes" id="UP000289738">
    <property type="component" value="Chromosome B04"/>
</dbReference>
<sequence length="142" mass="15329">MSAAWELLQLRDGHARQSYALDPRRSSPIPVCPDLPAPADTLAPCFLLLRSFHAASSSTLKETNKQSDVPRDRNDASLAADVLEEAIGGTGKNLATMAAHELDLALWRGGCGFRVCCFISAVSNANIASFSRHGRLFLLSVY</sequence>
<organism evidence="1 2">
    <name type="scientific">Arachis hypogaea</name>
    <name type="common">Peanut</name>
    <dbReference type="NCBI Taxonomy" id="3818"/>
    <lineage>
        <taxon>Eukaryota</taxon>
        <taxon>Viridiplantae</taxon>
        <taxon>Streptophyta</taxon>
        <taxon>Embryophyta</taxon>
        <taxon>Tracheophyta</taxon>
        <taxon>Spermatophyta</taxon>
        <taxon>Magnoliopsida</taxon>
        <taxon>eudicotyledons</taxon>
        <taxon>Gunneridae</taxon>
        <taxon>Pentapetalae</taxon>
        <taxon>rosids</taxon>
        <taxon>fabids</taxon>
        <taxon>Fabales</taxon>
        <taxon>Fabaceae</taxon>
        <taxon>Papilionoideae</taxon>
        <taxon>50 kb inversion clade</taxon>
        <taxon>dalbergioids sensu lato</taxon>
        <taxon>Dalbergieae</taxon>
        <taxon>Pterocarpus clade</taxon>
        <taxon>Arachis</taxon>
    </lineage>
</organism>
<protein>
    <submittedName>
        <fullName evidence="1">Uncharacterized protein</fullName>
    </submittedName>
</protein>
<dbReference type="EMBL" id="SDMP01000014">
    <property type="protein sequence ID" value="RYR11752.1"/>
    <property type="molecule type" value="Genomic_DNA"/>
</dbReference>
<accession>A0A444ZC43</accession>
<dbReference type="AlphaFoldDB" id="A0A444ZC43"/>
<reference evidence="1 2" key="1">
    <citation type="submission" date="2019-01" db="EMBL/GenBank/DDBJ databases">
        <title>Sequencing of cultivated peanut Arachis hypogaea provides insights into genome evolution and oil improvement.</title>
        <authorList>
            <person name="Chen X."/>
        </authorList>
    </citation>
    <scope>NUCLEOTIDE SEQUENCE [LARGE SCALE GENOMIC DNA]</scope>
    <source>
        <strain evidence="2">cv. Fuhuasheng</strain>
        <tissue evidence="1">Leaves</tissue>
    </source>
</reference>
<evidence type="ECO:0000313" key="1">
    <source>
        <dbReference type="EMBL" id="RYR11752.1"/>
    </source>
</evidence>
<proteinExistence type="predicted"/>
<keyword evidence="2" id="KW-1185">Reference proteome</keyword>
<evidence type="ECO:0000313" key="2">
    <source>
        <dbReference type="Proteomes" id="UP000289738"/>
    </source>
</evidence>
<comment type="caution">
    <text evidence="1">The sequence shown here is derived from an EMBL/GenBank/DDBJ whole genome shotgun (WGS) entry which is preliminary data.</text>
</comment>
<name>A0A444ZC43_ARAHY</name>